<keyword evidence="2" id="KW-0732">Signal</keyword>
<reference evidence="3 5" key="1">
    <citation type="submission" date="2016-02" db="EMBL/GenBank/DDBJ databases">
        <authorList>
            <person name="Wen L."/>
            <person name="He K."/>
            <person name="Yang H."/>
        </authorList>
    </citation>
    <scope>NUCLEOTIDE SEQUENCE [LARGE SCALE GENOMIC DNA]</scope>
    <source>
        <strain evidence="3">Trichococcus_R210</strain>
    </source>
</reference>
<dbReference type="EMBL" id="FJNB01000006">
    <property type="protein sequence ID" value="CZQ93372.1"/>
    <property type="molecule type" value="Genomic_DNA"/>
</dbReference>
<keyword evidence="1" id="KW-0812">Transmembrane</keyword>
<evidence type="ECO:0000313" key="5">
    <source>
        <dbReference type="Proteomes" id="UP000076878"/>
    </source>
</evidence>
<dbReference type="OrthoDB" id="2155342at2"/>
<keyword evidence="6" id="KW-1185">Reference proteome</keyword>
<feature type="signal peptide" evidence="2">
    <location>
        <begin position="1"/>
        <end position="34"/>
    </location>
</feature>
<evidence type="ECO:0000313" key="3">
    <source>
        <dbReference type="EMBL" id="CZQ93372.1"/>
    </source>
</evidence>
<protein>
    <submittedName>
        <fullName evidence="3">Polymer-forming cytoskeletal</fullName>
    </submittedName>
    <submittedName>
        <fullName evidence="4">Protein CcmA, bactofilin family</fullName>
    </submittedName>
</protein>
<keyword evidence="1" id="KW-0472">Membrane</keyword>
<feature type="chain" id="PRO_5007515002" evidence="2">
    <location>
        <begin position="35"/>
        <end position="402"/>
    </location>
</feature>
<feature type="transmembrane region" description="Helical" evidence="1">
    <location>
        <begin position="346"/>
        <end position="362"/>
    </location>
</feature>
<sequence length="402" mass="43102">MEKMNKTVWWKALFWSINLVFLAILLGFSGVASAAGMDAENLDHLAAGETIEGPGFFAGNVVKVDGNVEGTTFVSGQDVRINGNINGDLFVASQTITISGTVTGNIYGAGQSLDFDGQSEGDVFFAGQSISIGRDASVGRDLFAAGATILQEGIIQRNLFGGAAEIVLSGQIGGDANLQTDSLKLQDGANIAGDLSYKGENEADIGTGATIEGDTDWEFAETVDVDREVAVKATRTPVRKFFWFLWSLASALLIWFLIRIWRPAFWNNTVRPLAEKPLKTLGVGLLTLLVVPPMIILAMVTVIGIPAGFMLSAVYTFSLYLSRIIVAVFIGQWVAKRFKWPELHKGVWLVLLGLAVLGLLGLPPFVNFLSSLLTVMAGLGALVMAHYKAAPEETSVQPELDV</sequence>
<accession>A0A143YQT2</accession>
<evidence type="ECO:0000313" key="4">
    <source>
        <dbReference type="EMBL" id="SEI90967.1"/>
    </source>
</evidence>
<dbReference type="RefSeq" id="WP_068622431.1">
    <property type="nucleotide sequence ID" value="NZ_FJNB01000006.1"/>
</dbReference>
<proteinExistence type="predicted"/>
<evidence type="ECO:0000313" key="6">
    <source>
        <dbReference type="Proteomes" id="UP000199280"/>
    </source>
</evidence>
<dbReference type="Proteomes" id="UP000199280">
    <property type="component" value="Unassembled WGS sequence"/>
</dbReference>
<gene>
    <name evidence="4" type="ORF">SAMN05216375_10512</name>
    <name evidence="3" type="ORF">TR210_1138</name>
</gene>
<evidence type="ECO:0000256" key="2">
    <source>
        <dbReference type="SAM" id="SignalP"/>
    </source>
</evidence>
<name>A0A143YQT2_9LACT</name>
<dbReference type="Proteomes" id="UP000076878">
    <property type="component" value="Unassembled WGS sequence"/>
</dbReference>
<feature type="transmembrane region" description="Helical" evidence="1">
    <location>
        <begin position="313"/>
        <end position="334"/>
    </location>
</feature>
<feature type="transmembrane region" description="Helical" evidence="1">
    <location>
        <begin position="281"/>
        <end position="307"/>
    </location>
</feature>
<reference evidence="4 6" key="2">
    <citation type="submission" date="2016-10" db="EMBL/GenBank/DDBJ databases">
        <authorList>
            <person name="Varghese N."/>
            <person name="Submissions S."/>
        </authorList>
    </citation>
    <scope>NUCLEOTIDE SEQUENCE [LARGE SCALE GENOMIC DNA]</scope>
    <source>
        <strain evidence="4 6">DSM 22150</strain>
    </source>
</reference>
<dbReference type="EMBL" id="FNYT01000005">
    <property type="protein sequence ID" value="SEI90967.1"/>
    <property type="molecule type" value="Genomic_DNA"/>
</dbReference>
<organism evidence="3 5">
    <name type="scientific">Trichococcus ilyis</name>
    <dbReference type="NCBI Taxonomy" id="640938"/>
    <lineage>
        <taxon>Bacteria</taxon>
        <taxon>Bacillati</taxon>
        <taxon>Bacillota</taxon>
        <taxon>Bacilli</taxon>
        <taxon>Lactobacillales</taxon>
        <taxon>Carnobacteriaceae</taxon>
        <taxon>Trichococcus</taxon>
    </lineage>
</organism>
<dbReference type="AlphaFoldDB" id="A0A143YQT2"/>
<dbReference type="STRING" id="640938.TR210_1138"/>
<evidence type="ECO:0000256" key="1">
    <source>
        <dbReference type="SAM" id="Phobius"/>
    </source>
</evidence>
<keyword evidence="1" id="KW-1133">Transmembrane helix</keyword>
<feature type="transmembrane region" description="Helical" evidence="1">
    <location>
        <begin position="241"/>
        <end position="261"/>
    </location>
</feature>